<dbReference type="RefSeq" id="WP_045249519.1">
    <property type="nucleotide sequence ID" value="NZ_JYIT01000060.1"/>
</dbReference>
<protein>
    <submittedName>
        <fullName evidence="1">Uncharacterized protein</fullName>
    </submittedName>
</protein>
<dbReference type="PATRIC" id="fig|582680.7.peg.809"/>
<dbReference type="EMBL" id="JYIT01000060">
    <property type="protein sequence ID" value="KJL26874.1"/>
    <property type="molecule type" value="Genomic_DNA"/>
</dbReference>
<accession>A0A0F0L2F5</accession>
<comment type="caution">
    <text evidence="1">The sequence shown here is derived from an EMBL/GenBank/DDBJ whole genome shotgun (WGS) entry which is preliminary data.</text>
</comment>
<proteinExistence type="predicted"/>
<gene>
    <name evidence="1" type="ORF">RL72_00781</name>
</gene>
<dbReference type="OrthoDB" id="3882213at2"/>
<organism evidence="1 2">
    <name type="scientific">Microbacterium azadirachtae</name>
    <dbReference type="NCBI Taxonomy" id="582680"/>
    <lineage>
        <taxon>Bacteria</taxon>
        <taxon>Bacillati</taxon>
        <taxon>Actinomycetota</taxon>
        <taxon>Actinomycetes</taxon>
        <taxon>Micrococcales</taxon>
        <taxon>Microbacteriaceae</taxon>
        <taxon>Microbacterium</taxon>
    </lineage>
</organism>
<dbReference type="AlphaFoldDB" id="A0A0F0L2F5"/>
<keyword evidence="2" id="KW-1185">Reference proteome</keyword>
<dbReference type="Proteomes" id="UP000033448">
    <property type="component" value="Unassembled WGS sequence"/>
</dbReference>
<evidence type="ECO:0000313" key="2">
    <source>
        <dbReference type="Proteomes" id="UP000033448"/>
    </source>
</evidence>
<name>A0A0F0L2F5_9MICO</name>
<sequence>MENPPQLVQQILFSLDRLSDGNGHHEYEKICFAFARRRISINLLPATGPVSAGGDQGRDGESFWSNIANEIAATSVHAATVSDERVVLACTIQKTDIPSKIRSDLNSITGQGTPVDRVLYFTVASVPVAKRHELIAQARTDHDVELEVFDGLALAEHLADPDLFWIAAEYLKLPASLAPERVDEDDPLPDWYVRDRDYWRARTEPGQTMGDLVSLRDVLRHATYHVQARGDLGDWIAKMREFLTGDGPAEVKMRARYEIAVATLRGTGELHTADPLVREFFQSITGIEGDLPLLEDASVLLQYGYGSRLRGNTSITMPEFDGYYETLREHVQIALAAGPYPNAKALLLAIDVRLAFFQAYPDDLPERIEGLRDPRDTLRLVLDAYDADETVPAQTIALPLRDRDGGTITLGALLDVLPSAPLFPIEHTAELFEMLTLSLADHPDYAELRDRLDEAGARVGGDASKAERAHARAITFAGAGQLLRALAEVHEAKIGWRHGETIHDSIPMMLLAASIYENLGLFFAAKLHAVAAAVAANGAQQTDVRRFVPQAIAVAAISDFKAGNWCSASRLVRVTILAQNAYAEDPTNLDRHPYLADVLQREAFALHVAHRIAPDYEASIRTTAREVGTETLLDDLASELASEDPWTIESLVRGLDRQGSGRPFADAGEAREMRWTAFGATWTVQCRNTRRDTLAAERLVSGIQIIQAELALADAVWLPAQVHIEVKTDRDEQATDAEKLERIPDNNDLSRWIVHLQPGNSVQEDRALVDLVTDASLLLLDNSLLDREKFLALVDDAFARGLGHKLSGGRPYDEAAGFLRDEDYERMAALPDGPLGEGIVGDAFPEHPELALRTDLSKWYDHDETVANIERRYERMMPIGRVTIPRLARTEPTAAVLRQLRDEGWRDWQMMMAITNIIGNARPAWEGLRIAVGSPPEVRARASALLRREELDTDPQLGSDAFTRDKLLAALEFTALLTLPSYGLHLNTPTPNATAVLTVLRDRFNFGVDDAEHDDLLAGPPGRGDAA</sequence>
<reference evidence="1 2" key="1">
    <citation type="submission" date="2015-02" db="EMBL/GenBank/DDBJ databases">
        <title>Draft genome sequences of ten Microbacterium spp. with emphasis on heavy metal contaminated environments.</title>
        <authorList>
            <person name="Corretto E."/>
        </authorList>
    </citation>
    <scope>NUCLEOTIDE SEQUENCE [LARGE SCALE GENOMIC DNA]</scope>
    <source>
        <strain evidence="1 2">DSM 23848</strain>
    </source>
</reference>
<evidence type="ECO:0000313" key="1">
    <source>
        <dbReference type="EMBL" id="KJL26874.1"/>
    </source>
</evidence>